<keyword evidence="1" id="KW-0489">Methyltransferase</keyword>
<keyword evidence="2" id="KW-1185">Reference proteome</keyword>
<dbReference type="EMBL" id="SMMG02000005">
    <property type="protein sequence ID" value="KAA3475494.1"/>
    <property type="molecule type" value="Genomic_DNA"/>
</dbReference>
<proteinExistence type="predicted"/>
<keyword evidence="1" id="KW-0808">Transferase</keyword>
<reference evidence="1" key="1">
    <citation type="submission" date="2019-08" db="EMBL/GenBank/DDBJ databases">
        <authorList>
            <person name="Liu F."/>
        </authorList>
    </citation>
    <scope>NUCLEOTIDE SEQUENCE [LARGE SCALE GENOMIC DNA]</scope>
    <source>
        <strain evidence="1">PA1801</strain>
        <tissue evidence="1">Leaf</tissue>
    </source>
</reference>
<dbReference type="Proteomes" id="UP000325315">
    <property type="component" value="Unassembled WGS sequence"/>
</dbReference>
<sequence>MALLAVWSLQPNIPPAEIKCRISISDEAECGLCRSRSSGVIPFASLVNSSKSWGLKTRHREMEKCFPAIVSYGDQRGRHTNQSLNNGCLAPVSSDMQRVAMKKLH</sequence>
<accession>A0A5B6W2Q1</accession>
<name>A0A5B6W2Q1_9ROSI</name>
<organism evidence="1 2">
    <name type="scientific">Gossypium australe</name>
    <dbReference type="NCBI Taxonomy" id="47621"/>
    <lineage>
        <taxon>Eukaryota</taxon>
        <taxon>Viridiplantae</taxon>
        <taxon>Streptophyta</taxon>
        <taxon>Embryophyta</taxon>
        <taxon>Tracheophyta</taxon>
        <taxon>Spermatophyta</taxon>
        <taxon>Magnoliopsida</taxon>
        <taxon>eudicotyledons</taxon>
        <taxon>Gunneridae</taxon>
        <taxon>Pentapetalae</taxon>
        <taxon>rosids</taxon>
        <taxon>malvids</taxon>
        <taxon>Malvales</taxon>
        <taxon>Malvaceae</taxon>
        <taxon>Malvoideae</taxon>
        <taxon>Gossypium</taxon>
    </lineage>
</organism>
<comment type="caution">
    <text evidence="1">The sequence shown here is derived from an EMBL/GenBank/DDBJ whole genome shotgun (WGS) entry which is preliminary data.</text>
</comment>
<protein>
    <submittedName>
        <fullName evidence="1">Histone-lysine N-methyltransferase setd3-like isoform X1</fullName>
    </submittedName>
</protein>
<dbReference type="GO" id="GO:0008168">
    <property type="term" value="F:methyltransferase activity"/>
    <property type="evidence" value="ECO:0007669"/>
    <property type="project" value="UniProtKB-KW"/>
</dbReference>
<evidence type="ECO:0000313" key="2">
    <source>
        <dbReference type="Proteomes" id="UP000325315"/>
    </source>
</evidence>
<dbReference type="GO" id="GO:0032259">
    <property type="term" value="P:methylation"/>
    <property type="evidence" value="ECO:0007669"/>
    <property type="project" value="UniProtKB-KW"/>
</dbReference>
<evidence type="ECO:0000313" key="1">
    <source>
        <dbReference type="EMBL" id="KAA3475494.1"/>
    </source>
</evidence>
<gene>
    <name evidence="1" type="ORF">EPI10_025671</name>
</gene>
<dbReference type="AlphaFoldDB" id="A0A5B6W2Q1"/>
<dbReference type="OrthoDB" id="341421at2759"/>